<dbReference type="InterPro" id="IPR050595">
    <property type="entry name" value="Bact_response_regulator"/>
</dbReference>
<dbReference type="InterPro" id="IPR001789">
    <property type="entry name" value="Sig_transdc_resp-reg_receiver"/>
</dbReference>
<sequence length="161" mass="17205">MTTTPPNDQRVANVHVPVSRGPGSKGRVLLAESDPRLCTQLAGILRRAGFYVVAVHDGRRALVQLCDASFNLLVTDIVMPGNDGLDLLRWLRKMHPDVPALVLSGDGPEGGALYAKAAMCLGADVCVPKQAPLPNFLSAAHRLVSAGRLETPERRVRQPAA</sequence>
<dbReference type="InterPro" id="IPR011006">
    <property type="entry name" value="CheY-like_superfamily"/>
</dbReference>
<reference evidence="4" key="1">
    <citation type="submission" date="2017-08" db="EMBL/GenBank/DDBJ databases">
        <authorList>
            <person name="Imhoff J.F."/>
            <person name="Rahn T."/>
            <person name="Kuenzel S."/>
            <person name="Neulinger S.C."/>
        </authorList>
    </citation>
    <scope>NUCLEOTIDE SEQUENCE</scope>
    <source>
        <strain evidence="4">DSM 9154</strain>
    </source>
</reference>
<evidence type="ECO:0000256" key="2">
    <source>
        <dbReference type="PROSITE-ProRule" id="PRU00169"/>
    </source>
</evidence>
<dbReference type="PANTHER" id="PTHR44591:SF3">
    <property type="entry name" value="RESPONSE REGULATORY DOMAIN-CONTAINING PROTEIN"/>
    <property type="match status" value="1"/>
</dbReference>
<comment type="caution">
    <text evidence="4">The sequence shown here is derived from an EMBL/GenBank/DDBJ whole genome shotgun (WGS) entry which is preliminary data.</text>
</comment>
<keyword evidence="1 2" id="KW-0597">Phosphoprotein</keyword>
<dbReference type="CDD" id="cd00156">
    <property type="entry name" value="REC"/>
    <property type="match status" value="1"/>
</dbReference>
<protein>
    <submittedName>
        <fullName evidence="4">Response regulator</fullName>
    </submittedName>
</protein>
<dbReference type="Proteomes" id="UP000778970">
    <property type="component" value="Unassembled WGS sequence"/>
</dbReference>
<dbReference type="Pfam" id="PF00072">
    <property type="entry name" value="Response_reg"/>
    <property type="match status" value="1"/>
</dbReference>
<gene>
    <name evidence="4" type="ORF">CKO21_09465</name>
</gene>
<reference evidence="4" key="2">
    <citation type="journal article" date="2020" name="Microorganisms">
        <title>Osmotic Adaptation and Compatible Solute Biosynthesis of Phototrophic Bacteria as Revealed from Genome Analyses.</title>
        <authorList>
            <person name="Imhoff J.F."/>
            <person name="Rahn T."/>
            <person name="Kunzel S."/>
            <person name="Keller A."/>
            <person name="Neulinger S.C."/>
        </authorList>
    </citation>
    <scope>NUCLEOTIDE SEQUENCE</scope>
    <source>
        <strain evidence="4">DSM 9154</strain>
    </source>
</reference>
<dbReference type="Gene3D" id="3.40.50.2300">
    <property type="match status" value="1"/>
</dbReference>
<evidence type="ECO:0000259" key="3">
    <source>
        <dbReference type="PROSITE" id="PS50110"/>
    </source>
</evidence>
<dbReference type="SUPFAM" id="SSF52172">
    <property type="entry name" value="CheY-like"/>
    <property type="match status" value="1"/>
</dbReference>
<dbReference type="PROSITE" id="PS50110">
    <property type="entry name" value="RESPONSE_REGULATORY"/>
    <property type="match status" value="1"/>
</dbReference>
<feature type="modified residue" description="4-aspartylphosphate" evidence="2">
    <location>
        <position position="76"/>
    </location>
</feature>
<feature type="domain" description="Response regulatory" evidence="3">
    <location>
        <begin position="27"/>
        <end position="144"/>
    </location>
</feature>
<name>A0A934QIM1_9PROT</name>
<evidence type="ECO:0000313" key="5">
    <source>
        <dbReference type="Proteomes" id="UP000778970"/>
    </source>
</evidence>
<dbReference type="GO" id="GO:0000160">
    <property type="term" value="P:phosphorelay signal transduction system"/>
    <property type="evidence" value="ECO:0007669"/>
    <property type="project" value="InterPro"/>
</dbReference>
<dbReference type="PANTHER" id="PTHR44591">
    <property type="entry name" value="STRESS RESPONSE REGULATOR PROTEIN 1"/>
    <property type="match status" value="1"/>
</dbReference>
<dbReference type="RefSeq" id="WP_027289257.1">
    <property type="nucleotide sequence ID" value="NZ_NRRE01000026.1"/>
</dbReference>
<dbReference type="SMART" id="SM00448">
    <property type="entry name" value="REC"/>
    <property type="match status" value="1"/>
</dbReference>
<accession>A0A934QIM1</accession>
<organism evidence="4 5">
    <name type="scientific">Rhodovibrio salinarum</name>
    <dbReference type="NCBI Taxonomy" id="1087"/>
    <lineage>
        <taxon>Bacteria</taxon>
        <taxon>Pseudomonadati</taxon>
        <taxon>Pseudomonadota</taxon>
        <taxon>Alphaproteobacteria</taxon>
        <taxon>Rhodospirillales</taxon>
        <taxon>Rhodovibrionaceae</taxon>
        <taxon>Rhodovibrio</taxon>
    </lineage>
</organism>
<evidence type="ECO:0000313" key="4">
    <source>
        <dbReference type="EMBL" id="MBK1697473.1"/>
    </source>
</evidence>
<dbReference type="EMBL" id="NRRE01000026">
    <property type="protein sequence ID" value="MBK1697473.1"/>
    <property type="molecule type" value="Genomic_DNA"/>
</dbReference>
<proteinExistence type="predicted"/>
<dbReference type="AlphaFoldDB" id="A0A934QIM1"/>
<keyword evidence="5" id="KW-1185">Reference proteome</keyword>
<evidence type="ECO:0000256" key="1">
    <source>
        <dbReference type="ARBA" id="ARBA00022553"/>
    </source>
</evidence>